<dbReference type="GO" id="GO:0012505">
    <property type="term" value="C:endomembrane system"/>
    <property type="evidence" value="ECO:0007669"/>
    <property type="project" value="UniProtKB-SubCell"/>
</dbReference>
<evidence type="ECO:0000256" key="5">
    <source>
        <dbReference type="SAM" id="Phobius"/>
    </source>
</evidence>
<dbReference type="OrthoDB" id="9789605at2"/>
<keyword evidence="2 5" id="KW-0812">Transmembrane</keyword>
<name>A0A2Z2NXW2_9GAMM</name>
<dbReference type="EMBL" id="CP018632">
    <property type="protein sequence ID" value="ASJ75315.1"/>
    <property type="molecule type" value="Genomic_DNA"/>
</dbReference>
<evidence type="ECO:0000256" key="4">
    <source>
        <dbReference type="ARBA" id="ARBA00023136"/>
    </source>
</evidence>
<protein>
    <recommendedName>
        <fullName evidence="6">DUF1232 domain-containing protein</fullName>
    </recommendedName>
</protein>
<evidence type="ECO:0000259" key="6">
    <source>
        <dbReference type="Pfam" id="PF06803"/>
    </source>
</evidence>
<reference evidence="7 8" key="1">
    <citation type="submission" date="2016-12" db="EMBL/GenBank/DDBJ databases">
        <authorList>
            <person name="Song W.-J."/>
            <person name="Kurnit D.M."/>
        </authorList>
    </citation>
    <scope>NUCLEOTIDE SEQUENCE [LARGE SCALE GENOMIC DNA]</scope>
    <source>
        <strain evidence="7 8">IMCC3135</strain>
    </source>
</reference>
<dbReference type="AlphaFoldDB" id="A0A2Z2NXW2"/>
<feature type="transmembrane region" description="Helical" evidence="5">
    <location>
        <begin position="100"/>
        <end position="122"/>
    </location>
</feature>
<evidence type="ECO:0000256" key="3">
    <source>
        <dbReference type="ARBA" id="ARBA00022989"/>
    </source>
</evidence>
<proteinExistence type="predicted"/>
<evidence type="ECO:0000313" key="8">
    <source>
        <dbReference type="Proteomes" id="UP000250079"/>
    </source>
</evidence>
<dbReference type="Pfam" id="PF06803">
    <property type="entry name" value="DUF1232"/>
    <property type="match status" value="1"/>
</dbReference>
<evidence type="ECO:0000256" key="1">
    <source>
        <dbReference type="ARBA" id="ARBA00004127"/>
    </source>
</evidence>
<keyword evidence="8" id="KW-1185">Reference proteome</keyword>
<feature type="domain" description="DUF1232" evidence="6">
    <location>
        <begin position="35"/>
        <end position="70"/>
    </location>
</feature>
<comment type="subcellular location">
    <subcellularLocation>
        <location evidence="1">Endomembrane system</location>
        <topology evidence="1">Multi-pass membrane protein</topology>
    </subcellularLocation>
</comment>
<dbReference type="RefSeq" id="WP_088920244.1">
    <property type="nucleotide sequence ID" value="NZ_CP018632.1"/>
</dbReference>
<feature type="transmembrane region" description="Helical" evidence="5">
    <location>
        <begin position="58"/>
        <end position="79"/>
    </location>
</feature>
<dbReference type="Proteomes" id="UP000250079">
    <property type="component" value="Chromosome"/>
</dbReference>
<evidence type="ECO:0000256" key="2">
    <source>
        <dbReference type="ARBA" id="ARBA00022692"/>
    </source>
</evidence>
<dbReference type="KEGG" id="gai:IMCC3135_26300"/>
<dbReference type="InterPro" id="IPR010652">
    <property type="entry name" value="DUF1232"/>
</dbReference>
<gene>
    <name evidence="7" type="ORF">IMCC3135_26300</name>
</gene>
<evidence type="ECO:0000313" key="7">
    <source>
        <dbReference type="EMBL" id="ASJ75315.1"/>
    </source>
</evidence>
<accession>A0A2Z2NXW2</accession>
<feature type="transmembrane region" description="Helical" evidence="5">
    <location>
        <begin position="32"/>
        <end position="52"/>
    </location>
</feature>
<organism evidence="7 8">
    <name type="scientific">Granulosicoccus antarcticus IMCC3135</name>
    <dbReference type="NCBI Taxonomy" id="1192854"/>
    <lineage>
        <taxon>Bacteria</taxon>
        <taxon>Pseudomonadati</taxon>
        <taxon>Pseudomonadota</taxon>
        <taxon>Gammaproteobacteria</taxon>
        <taxon>Chromatiales</taxon>
        <taxon>Granulosicoccaceae</taxon>
        <taxon>Granulosicoccus</taxon>
    </lineage>
</organism>
<keyword evidence="3 5" id="KW-1133">Transmembrane helix</keyword>
<sequence length="131" mass="14785">MKTTVKIRQWAQQLKQDVVAVYFAARNPETPLLVRCFAIIIAAYALSPIDLIPDFIPVLGYLDDLLIVPLGLFLVIRLLPKDILNDAREKSRAVLSRPQSRAAAIVIIGIWILCLSLLLLWFRNSTLTNMD</sequence>
<keyword evidence="4 5" id="KW-0472">Membrane</keyword>